<sequence>MKRTFARRPLRRLLDTGIRDVASTYGKRSFASYSDKAGGLVAPESHAELIVAHLLSIDPSVSSFKTQPFTVDIVDRRILRTREELSEARLRHRFRDGDVFYTPDFETTLVNRNSEALEVKLETFEGDGHYRVKLEEAASVLHGFGYRLRKLVMPANRTHPVYANARVLRHVFQRSDLMLAKDTVEVVDAAHEAGAVALGDYGIALGVPANAMPLLIVRGYLAAELLEAPINWAMPARPAYGDLGHLRLIGGLER</sequence>
<dbReference type="AlphaFoldDB" id="A0A7Y8GZC8"/>
<proteinExistence type="predicted"/>
<dbReference type="EMBL" id="VYGV01000015">
    <property type="protein sequence ID" value="NWF46787.1"/>
    <property type="molecule type" value="Genomic_DNA"/>
</dbReference>
<evidence type="ECO:0000313" key="2">
    <source>
        <dbReference type="Proteomes" id="UP000545507"/>
    </source>
</evidence>
<reference evidence="1 2" key="1">
    <citation type="submission" date="2019-09" db="EMBL/GenBank/DDBJ databases">
        <title>Hydrogenophaga aromatica sp. nov., isolated from a para-xylene-degrading enrichment culture.</title>
        <authorList>
            <person name="Tancsics A."/>
            <person name="Banerjee S."/>
        </authorList>
    </citation>
    <scope>NUCLEOTIDE SEQUENCE [LARGE SCALE GENOMIC DNA]</scope>
    <source>
        <strain evidence="1 2">D2P1</strain>
    </source>
</reference>
<comment type="caution">
    <text evidence="1">The sequence shown here is derived from an EMBL/GenBank/DDBJ whole genome shotgun (WGS) entry which is preliminary data.</text>
</comment>
<organism evidence="1 2">
    <name type="scientific">Hydrogenophaga aromaticivorans</name>
    <dbReference type="NCBI Taxonomy" id="2610898"/>
    <lineage>
        <taxon>Bacteria</taxon>
        <taxon>Pseudomonadati</taxon>
        <taxon>Pseudomonadota</taxon>
        <taxon>Betaproteobacteria</taxon>
        <taxon>Burkholderiales</taxon>
        <taxon>Comamonadaceae</taxon>
        <taxon>Hydrogenophaga</taxon>
    </lineage>
</organism>
<keyword evidence="2" id="KW-1185">Reference proteome</keyword>
<evidence type="ECO:0000313" key="1">
    <source>
        <dbReference type="EMBL" id="NWF46787.1"/>
    </source>
</evidence>
<protein>
    <recommendedName>
        <fullName evidence="3">TnsA endonuclease N-terminal domain-containing protein</fullName>
    </recommendedName>
</protein>
<accession>A0A7Y8GZC8</accession>
<dbReference type="RefSeq" id="WP_177136685.1">
    <property type="nucleotide sequence ID" value="NZ_VYGV01000015.1"/>
</dbReference>
<name>A0A7Y8GZC8_9BURK</name>
<evidence type="ECO:0008006" key="3">
    <source>
        <dbReference type="Google" id="ProtNLM"/>
    </source>
</evidence>
<dbReference type="Proteomes" id="UP000545507">
    <property type="component" value="Unassembled WGS sequence"/>
</dbReference>
<gene>
    <name evidence="1" type="ORF">F3K02_16230</name>
</gene>